<evidence type="ECO:0000256" key="2">
    <source>
        <dbReference type="SAM" id="MobiDB-lite"/>
    </source>
</evidence>
<name>A0ABR1NZ94_DIAER</name>
<dbReference type="Pfam" id="PF25053">
    <property type="entry name" value="DUF7791"/>
    <property type="match status" value="1"/>
</dbReference>
<comment type="caution">
    <text evidence="5">The sequence shown here is derived from an EMBL/GenBank/DDBJ whole genome shotgun (WGS) entry which is preliminary data.</text>
</comment>
<keyword evidence="1" id="KW-0677">Repeat</keyword>
<sequence length="693" mass="78883">MTRGRGIFWVSGKPGSGKSTLLKFITDEPRTHELLSEWANPRSAILISHFFWNAGTSMQKSLHGLLQSLLYDMFRQCPQHISTACSDRWSKSDDNPPWTTQQLKASLESILSKDLPGVKFCFFIDGMDEYEGDHLELCGIFKTLAESSHIKLCLSSRPWNVFNEAFGRSTTRLRVHELTKQDIRMYTTSRLQEHPRWNTATTPEQGELLIEDISTRAWGVFLWAVLVIRLVREGLTNRDRFSDMCRRINRVPEELQDFFRQILDTVEPFYRSKMSTTLQIAVAAKDPLHFLLYDFHDQEYDDVDYALSLPVQSLSLNEMNETREVTICRLESRTRGLLELQNGSDTVAFLHRTVKDFLNSHEMTQHLAAIVATDLRFRANLSITKALLAWMKSSAEIGYGSSEPVVRKKFGSYTRARRNEAVPSNHPVHLFEKLLAYAAELDIQAFPEADPELAEILDATNEFLVKLLRAKNVIVGRWKPESLFREQLVTSCVYNYFQAEVTRDQSYIESLGSGLAMHLVFPQLEFAKAHAHLYRQAWGLFLRLVFKLPADPVIEKAYLNCFEHFIGPRTTLTRLGISESFLEPWRGMKPDAAHRRSPFIASIAFRLLSRAGELKASGVAEEIEEAIEQLVDNVLIESLKKEFPVARGLGNNRKRSASVSTTDSMSSSTAATHEYVESINGDGTTRSKVARIG</sequence>
<dbReference type="Pfam" id="PF24883">
    <property type="entry name" value="NPHP3_N"/>
    <property type="match status" value="1"/>
</dbReference>
<feature type="domain" description="DUF7791" evidence="4">
    <location>
        <begin position="266"/>
        <end position="396"/>
    </location>
</feature>
<dbReference type="Proteomes" id="UP001430848">
    <property type="component" value="Unassembled WGS sequence"/>
</dbReference>
<accession>A0ABR1NZ94</accession>
<dbReference type="InterPro" id="IPR056884">
    <property type="entry name" value="NPHP3-like_N"/>
</dbReference>
<dbReference type="EMBL" id="JAKNSF020000071">
    <property type="protein sequence ID" value="KAK7721430.1"/>
    <property type="molecule type" value="Genomic_DNA"/>
</dbReference>
<evidence type="ECO:0000259" key="4">
    <source>
        <dbReference type="Pfam" id="PF25053"/>
    </source>
</evidence>
<evidence type="ECO:0000256" key="1">
    <source>
        <dbReference type="ARBA" id="ARBA00022737"/>
    </source>
</evidence>
<evidence type="ECO:0000313" key="5">
    <source>
        <dbReference type="EMBL" id="KAK7721430.1"/>
    </source>
</evidence>
<gene>
    <name evidence="5" type="ORF">SLS63_009544</name>
</gene>
<dbReference type="PANTHER" id="PTHR10039">
    <property type="entry name" value="AMELOGENIN"/>
    <property type="match status" value="1"/>
</dbReference>
<dbReference type="InterPro" id="IPR056693">
    <property type="entry name" value="DUF7791"/>
</dbReference>
<evidence type="ECO:0000313" key="6">
    <source>
        <dbReference type="Proteomes" id="UP001430848"/>
    </source>
</evidence>
<dbReference type="PANTHER" id="PTHR10039:SF5">
    <property type="entry name" value="NACHT DOMAIN-CONTAINING PROTEIN"/>
    <property type="match status" value="1"/>
</dbReference>
<dbReference type="Gene3D" id="3.40.50.300">
    <property type="entry name" value="P-loop containing nucleotide triphosphate hydrolases"/>
    <property type="match status" value="1"/>
</dbReference>
<proteinExistence type="predicted"/>
<keyword evidence="6" id="KW-1185">Reference proteome</keyword>
<organism evidence="5 6">
    <name type="scientific">Diaporthe eres</name>
    <name type="common">Phomopsis oblonga</name>
    <dbReference type="NCBI Taxonomy" id="83184"/>
    <lineage>
        <taxon>Eukaryota</taxon>
        <taxon>Fungi</taxon>
        <taxon>Dikarya</taxon>
        <taxon>Ascomycota</taxon>
        <taxon>Pezizomycotina</taxon>
        <taxon>Sordariomycetes</taxon>
        <taxon>Sordariomycetidae</taxon>
        <taxon>Diaporthales</taxon>
        <taxon>Diaporthaceae</taxon>
        <taxon>Diaporthe</taxon>
        <taxon>Diaporthe eres species complex</taxon>
    </lineage>
</organism>
<feature type="region of interest" description="Disordered" evidence="2">
    <location>
        <begin position="652"/>
        <end position="671"/>
    </location>
</feature>
<reference evidence="5 6" key="1">
    <citation type="submission" date="2024-02" db="EMBL/GenBank/DDBJ databases">
        <title>De novo assembly and annotation of 12 fungi associated with fruit tree decline syndrome in Ontario, Canada.</title>
        <authorList>
            <person name="Sulman M."/>
            <person name="Ellouze W."/>
            <person name="Ilyukhin E."/>
        </authorList>
    </citation>
    <scope>NUCLEOTIDE SEQUENCE [LARGE SCALE GENOMIC DNA]</scope>
    <source>
        <strain evidence="5 6">M169</strain>
    </source>
</reference>
<feature type="domain" description="Nephrocystin 3-like N-terminal" evidence="3">
    <location>
        <begin position="5"/>
        <end position="157"/>
    </location>
</feature>
<evidence type="ECO:0000259" key="3">
    <source>
        <dbReference type="Pfam" id="PF24883"/>
    </source>
</evidence>
<dbReference type="SUPFAM" id="SSF52540">
    <property type="entry name" value="P-loop containing nucleoside triphosphate hydrolases"/>
    <property type="match status" value="1"/>
</dbReference>
<dbReference type="InterPro" id="IPR027417">
    <property type="entry name" value="P-loop_NTPase"/>
</dbReference>
<protein>
    <recommendedName>
        <fullName evidence="7">NACHT domain-containing protein</fullName>
    </recommendedName>
</protein>
<evidence type="ECO:0008006" key="7">
    <source>
        <dbReference type="Google" id="ProtNLM"/>
    </source>
</evidence>
<feature type="compositionally biased region" description="Low complexity" evidence="2">
    <location>
        <begin position="657"/>
        <end position="671"/>
    </location>
</feature>